<dbReference type="RefSeq" id="WP_114408725.1">
    <property type="nucleotide sequence ID" value="NZ_QOWE01000023.1"/>
</dbReference>
<sequence>MKKVLYTSILATGLFFSSCSSYLDVNDDPNNIQRVQVSQLLPSVTVNIGYMGASDLFRYASLLSQQFSGQGPNTGFGTFKEYERYNINDSDVNSQWVRIFGTTVSDLELMIAQATREGSPHYAGVGKILKAYVYQIIVDAWGDVPYTQAGKHSENFYPAFDDDEVIYKDLTRLIDEGLTDVNAATSALSPNQFSTIYSGTTWAVSKDKWIKFANTLKLRIFLHYSAKDQAYASQQITALVNSGAKFMESPADNFQMAFLAESQRQNPLYSMENGQFKNQFFPNRFIVNLMNGKSDPRRSSYFIPFPFNSSPATFKGASVLDTDPSSAYSRNYQYLYGTASAPNTAMINPDGSLRDGAITFSGAGPARLLTFAEYNFIRAEAALLYGAPGNAQSFFEAGIRASMTDAGVAAANVTTYLATQGTLTGTNQQKLEQIITEKYVANHAVLMEPWTDYRRTGYPALTPHKTPMAIYDEVPRSLFYAQSEINNNPNAKQKASMLDRVFWDTRK</sequence>
<protein>
    <submittedName>
        <fullName evidence="2">SusD/RagB family nutrient-binding outer membrane lipoprotein</fullName>
    </submittedName>
</protein>
<keyword evidence="1" id="KW-0732">Signal</keyword>
<dbReference type="AlphaFoldDB" id="A0A368JH29"/>
<dbReference type="EMBL" id="QOWE01000023">
    <property type="protein sequence ID" value="RCR66978.1"/>
    <property type="molecule type" value="Genomic_DNA"/>
</dbReference>
<reference evidence="2 3" key="1">
    <citation type="submission" date="2018-07" db="EMBL/GenBank/DDBJ databases">
        <title>Genome analysis of Larkinella rosea.</title>
        <authorList>
            <person name="Zhou Z."/>
            <person name="Wang G."/>
        </authorList>
    </citation>
    <scope>NUCLEOTIDE SEQUENCE [LARGE SCALE GENOMIC DNA]</scope>
    <source>
        <strain evidence="3">zzj9</strain>
    </source>
</reference>
<evidence type="ECO:0000256" key="1">
    <source>
        <dbReference type="SAM" id="SignalP"/>
    </source>
</evidence>
<name>A0A368JH29_9BACT</name>
<gene>
    <name evidence="2" type="ORF">DUE52_24585</name>
</gene>
<feature type="chain" id="PRO_5016587973" evidence="1">
    <location>
        <begin position="24"/>
        <end position="507"/>
    </location>
</feature>
<dbReference type="Proteomes" id="UP000253383">
    <property type="component" value="Unassembled WGS sequence"/>
</dbReference>
<accession>A0A368JH29</accession>
<dbReference type="SUPFAM" id="SSF48452">
    <property type="entry name" value="TPR-like"/>
    <property type="match status" value="1"/>
</dbReference>
<evidence type="ECO:0000313" key="2">
    <source>
        <dbReference type="EMBL" id="RCR66978.1"/>
    </source>
</evidence>
<dbReference type="Gene3D" id="1.25.40.390">
    <property type="match status" value="1"/>
</dbReference>
<keyword evidence="2" id="KW-0449">Lipoprotein</keyword>
<dbReference type="InterPro" id="IPR011990">
    <property type="entry name" value="TPR-like_helical_dom_sf"/>
</dbReference>
<dbReference type="InterPro" id="IPR041662">
    <property type="entry name" value="SusD-like_2"/>
</dbReference>
<proteinExistence type="predicted"/>
<dbReference type="Pfam" id="PF12771">
    <property type="entry name" value="SusD-like_2"/>
    <property type="match status" value="1"/>
</dbReference>
<feature type="signal peptide" evidence="1">
    <location>
        <begin position="1"/>
        <end position="23"/>
    </location>
</feature>
<dbReference type="PROSITE" id="PS51257">
    <property type="entry name" value="PROKAR_LIPOPROTEIN"/>
    <property type="match status" value="1"/>
</dbReference>
<evidence type="ECO:0000313" key="3">
    <source>
        <dbReference type="Proteomes" id="UP000253383"/>
    </source>
</evidence>
<keyword evidence="3" id="KW-1185">Reference proteome</keyword>
<dbReference type="OrthoDB" id="622163at2"/>
<organism evidence="2 3">
    <name type="scientific">Larkinella punicea</name>
    <dbReference type="NCBI Taxonomy" id="2315727"/>
    <lineage>
        <taxon>Bacteria</taxon>
        <taxon>Pseudomonadati</taxon>
        <taxon>Bacteroidota</taxon>
        <taxon>Cytophagia</taxon>
        <taxon>Cytophagales</taxon>
        <taxon>Spirosomataceae</taxon>
        <taxon>Larkinella</taxon>
    </lineage>
</organism>
<comment type="caution">
    <text evidence="2">The sequence shown here is derived from an EMBL/GenBank/DDBJ whole genome shotgun (WGS) entry which is preliminary data.</text>
</comment>